<proteinExistence type="inferred from homology"/>
<dbReference type="KEGG" id="lgi:LOTGIDRAFT_140905"/>
<keyword evidence="12" id="KW-1185">Reference proteome</keyword>
<evidence type="ECO:0000256" key="7">
    <source>
        <dbReference type="ARBA" id="ARBA00022989"/>
    </source>
</evidence>
<keyword evidence="8" id="KW-0472">Membrane</keyword>
<reference evidence="11 12" key="1">
    <citation type="journal article" date="2013" name="Nature">
        <title>Insights into bilaterian evolution from three spiralian genomes.</title>
        <authorList>
            <person name="Simakov O."/>
            <person name="Marletaz F."/>
            <person name="Cho S.J."/>
            <person name="Edsinger-Gonzales E."/>
            <person name="Havlak P."/>
            <person name="Hellsten U."/>
            <person name="Kuo D.H."/>
            <person name="Larsson T."/>
            <person name="Lv J."/>
            <person name="Arendt D."/>
            <person name="Savage R."/>
            <person name="Osoegawa K."/>
            <person name="de Jong P."/>
            <person name="Grimwood J."/>
            <person name="Chapman J.A."/>
            <person name="Shapiro H."/>
            <person name="Aerts A."/>
            <person name="Otillar R.P."/>
            <person name="Terry A.Y."/>
            <person name="Boore J.L."/>
            <person name="Grigoriev I.V."/>
            <person name="Lindberg D.R."/>
            <person name="Seaver E.C."/>
            <person name="Weisblat D.A."/>
            <person name="Putnam N.H."/>
            <person name="Rokhsar D.S."/>
        </authorList>
    </citation>
    <scope>NUCLEOTIDE SEQUENCE [LARGE SCALE GENOMIC DNA]</scope>
</reference>
<evidence type="ECO:0000256" key="3">
    <source>
        <dbReference type="ARBA" id="ARBA00022676"/>
    </source>
</evidence>
<evidence type="ECO:0000256" key="6">
    <source>
        <dbReference type="ARBA" id="ARBA00022968"/>
    </source>
</evidence>
<dbReference type="EMBL" id="KB200750">
    <property type="protein sequence ID" value="ESP00334.1"/>
    <property type="molecule type" value="Genomic_DNA"/>
</dbReference>
<dbReference type="PANTHER" id="PTHR19297:SF181">
    <property type="entry name" value="PROTEIN XYLOSYLTRANSFERASE"/>
    <property type="match status" value="1"/>
</dbReference>
<sequence length="332" mass="38696">MPSIQNLNCSEFRKVYGYDDYSISEEERNFPIAYNILLHKDFIQSEFLLRAIYRSQNYYCVHVDGFSPPSYHESVQKLVDCFENVFIVSKTENVTYAGFSRLQADLNCMKDHLNQDKPWKYLLNIPGQQFPLKTNSEIVAILKNLKNLNNIVGDGDDIHPYRYQLQFILKPNPDKPGRFKMAYTGENNPPPPYNVTIYKGSAYGIFSRQFVDWIINNKKARDLLKWCRDVYSPDEYYWATLNYNLKLHAPGSNSIDDETNPFLAVYVAWKYSECYGSRNKGYCTFSIRDLPTLVKRPEMFANKLRINYDALTLRCLGEWVYNKTLGLVPSGV</sequence>
<dbReference type="Pfam" id="PF02485">
    <property type="entry name" value="Branch"/>
    <property type="match status" value="1"/>
</dbReference>
<dbReference type="RefSeq" id="XP_009048951.1">
    <property type="nucleotide sequence ID" value="XM_009050703.1"/>
</dbReference>
<keyword evidence="4" id="KW-0808">Transferase</keyword>
<dbReference type="CTD" id="20234374"/>
<name>V4A8R8_LOTGI</name>
<dbReference type="AlphaFoldDB" id="V4A8R8"/>
<evidence type="ECO:0000256" key="1">
    <source>
        <dbReference type="ARBA" id="ARBA00004606"/>
    </source>
</evidence>
<dbReference type="GO" id="GO:0016020">
    <property type="term" value="C:membrane"/>
    <property type="evidence" value="ECO:0007669"/>
    <property type="project" value="UniProtKB-SubCell"/>
</dbReference>
<dbReference type="STRING" id="225164.V4A8R8"/>
<organism evidence="11 12">
    <name type="scientific">Lottia gigantea</name>
    <name type="common">Giant owl limpet</name>
    <dbReference type="NCBI Taxonomy" id="225164"/>
    <lineage>
        <taxon>Eukaryota</taxon>
        <taxon>Metazoa</taxon>
        <taxon>Spiralia</taxon>
        <taxon>Lophotrochozoa</taxon>
        <taxon>Mollusca</taxon>
        <taxon>Gastropoda</taxon>
        <taxon>Patellogastropoda</taxon>
        <taxon>Lottioidea</taxon>
        <taxon>Lottiidae</taxon>
        <taxon>Lottia</taxon>
    </lineage>
</organism>
<keyword evidence="6" id="KW-0735">Signal-anchor</keyword>
<keyword evidence="3" id="KW-0328">Glycosyltransferase</keyword>
<comment type="pathway">
    <text evidence="2">Protein modification; protein glycosylation.</text>
</comment>
<keyword evidence="7" id="KW-1133">Transmembrane helix</keyword>
<gene>
    <name evidence="11" type="ORF">LOTGIDRAFT_140905</name>
</gene>
<evidence type="ECO:0000313" key="12">
    <source>
        <dbReference type="Proteomes" id="UP000030746"/>
    </source>
</evidence>
<keyword evidence="9" id="KW-0325">Glycoprotein</keyword>
<evidence type="ECO:0000256" key="5">
    <source>
        <dbReference type="ARBA" id="ARBA00022692"/>
    </source>
</evidence>
<dbReference type="PANTHER" id="PTHR19297">
    <property type="entry name" value="GLYCOSYLTRANSFERASE 14 FAMILY MEMBER"/>
    <property type="match status" value="1"/>
</dbReference>
<protein>
    <submittedName>
        <fullName evidence="11">Uncharacterized protein</fullName>
    </submittedName>
</protein>
<evidence type="ECO:0000256" key="2">
    <source>
        <dbReference type="ARBA" id="ARBA00004922"/>
    </source>
</evidence>
<evidence type="ECO:0000256" key="9">
    <source>
        <dbReference type="ARBA" id="ARBA00023180"/>
    </source>
</evidence>
<comment type="subcellular location">
    <subcellularLocation>
        <location evidence="1">Membrane</location>
        <topology evidence="1">Single-pass type II membrane protein</topology>
    </subcellularLocation>
</comment>
<evidence type="ECO:0000256" key="4">
    <source>
        <dbReference type="ARBA" id="ARBA00022679"/>
    </source>
</evidence>
<evidence type="ECO:0000256" key="10">
    <source>
        <dbReference type="ARBA" id="ARBA00038150"/>
    </source>
</evidence>
<evidence type="ECO:0000256" key="8">
    <source>
        <dbReference type="ARBA" id="ARBA00023136"/>
    </source>
</evidence>
<comment type="similarity">
    <text evidence="10">Belongs to the glycosyltransferase 14 family.</text>
</comment>
<dbReference type="OrthoDB" id="2019572at2759"/>
<keyword evidence="5" id="KW-0812">Transmembrane</keyword>
<dbReference type="HOGENOM" id="CLU_032341_1_0_1"/>
<dbReference type="InterPro" id="IPR003406">
    <property type="entry name" value="Glyco_trans_14"/>
</dbReference>
<dbReference type="OMA" id="CYPNIHY"/>
<evidence type="ECO:0000313" key="11">
    <source>
        <dbReference type="EMBL" id="ESP00334.1"/>
    </source>
</evidence>
<dbReference type="GO" id="GO:0008375">
    <property type="term" value="F:acetylglucosaminyltransferase activity"/>
    <property type="evidence" value="ECO:0007669"/>
    <property type="project" value="TreeGrafter"/>
</dbReference>
<dbReference type="Proteomes" id="UP000030746">
    <property type="component" value="Unassembled WGS sequence"/>
</dbReference>
<accession>V4A8R8</accession>
<dbReference type="GeneID" id="20234374"/>